<keyword evidence="2" id="KW-1185">Reference proteome</keyword>
<proteinExistence type="predicted"/>
<dbReference type="SUPFAM" id="SSF56925">
    <property type="entry name" value="OMPA-like"/>
    <property type="match status" value="1"/>
</dbReference>
<protein>
    <submittedName>
        <fullName evidence="1">Porin family protein</fullName>
    </submittedName>
</protein>
<name>A0ABV0JFP1_9CYAN</name>
<dbReference type="Proteomes" id="UP001464891">
    <property type="component" value="Unassembled WGS sequence"/>
</dbReference>
<dbReference type="InterPro" id="IPR011250">
    <property type="entry name" value="OMP/PagP_B-barrel"/>
</dbReference>
<dbReference type="EMBL" id="JAMPKM010000017">
    <property type="protein sequence ID" value="MEP0819890.1"/>
    <property type="molecule type" value="Genomic_DNA"/>
</dbReference>
<accession>A0ABV0JFP1</accession>
<comment type="caution">
    <text evidence="1">The sequence shown here is derived from an EMBL/GenBank/DDBJ whole genome shotgun (WGS) entry which is preliminary data.</text>
</comment>
<sequence>MKSLKRLSQSKSWAGLATAIALGGAVVAAGVEGLAPSAASAQAAYGSYVGVGPSIGLTDGSVNEDSENALVIAARYKLLKLPISLRAQALILNDNTAIVPTVSYDIPLSWQADAYIGAGYSFSEGDSTSPLGNQDAFAIQPGIDYALPNSKLVVFGNAIIAFDAYRESGGTAVSVQGGVGYRF</sequence>
<evidence type="ECO:0000313" key="2">
    <source>
        <dbReference type="Proteomes" id="UP001464891"/>
    </source>
</evidence>
<reference evidence="1 2" key="1">
    <citation type="submission" date="2022-04" db="EMBL/GenBank/DDBJ databases">
        <title>Positive selection, recombination, and allopatry shape intraspecific diversity of widespread and dominant cyanobacteria.</title>
        <authorList>
            <person name="Wei J."/>
            <person name="Shu W."/>
            <person name="Hu C."/>
        </authorList>
    </citation>
    <scope>NUCLEOTIDE SEQUENCE [LARGE SCALE GENOMIC DNA]</scope>
    <source>
        <strain evidence="1 2">GB2-A4</strain>
    </source>
</reference>
<organism evidence="1 2">
    <name type="scientific">Trichocoleus desertorum GB2-A4</name>
    <dbReference type="NCBI Taxonomy" id="2933944"/>
    <lineage>
        <taxon>Bacteria</taxon>
        <taxon>Bacillati</taxon>
        <taxon>Cyanobacteriota</taxon>
        <taxon>Cyanophyceae</taxon>
        <taxon>Leptolyngbyales</taxon>
        <taxon>Trichocoleusaceae</taxon>
        <taxon>Trichocoleus</taxon>
    </lineage>
</organism>
<evidence type="ECO:0000313" key="1">
    <source>
        <dbReference type="EMBL" id="MEP0819890.1"/>
    </source>
</evidence>
<gene>
    <name evidence="1" type="ORF">NC998_22565</name>
</gene>
<dbReference type="RefSeq" id="WP_242016818.1">
    <property type="nucleotide sequence ID" value="NZ_JAMPKM010000017.1"/>
</dbReference>